<protein>
    <submittedName>
        <fullName evidence="2">Uncharacterized protein</fullName>
    </submittedName>
</protein>
<keyword evidence="1" id="KW-0812">Transmembrane</keyword>
<name>A0A4C1YWN0_EUMVA</name>
<evidence type="ECO:0000313" key="3">
    <source>
        <dbReference type="Proteomes" id="UP000299102"/>
    </source>
</evidence>
<sequence length="93" mass="10674">MLFHINVTVDTGEGWYFGNHVTFAVFYINFFFVYLHQSKFVQTLSAPTQPFPYVASYVAIVRARYKLARAARADHGRGACSAARRRVRSYSCK</sequence>
<dbReference type="AlphaFoldDB" id="A0A4C1YWN0"/>
<gene>
    <name evidence="2" type="ORF">EVAR_45596_1</name>
</gene>
<reference evidence="2 3" key="1">
    <citation type="journal article" date="2019" name="Commun. Biol.">
        <title>The bagworm genome reveals a unique fibroin gene that provides high tensile strength.</title>
        <authorList>
            <person name="Kono N."/>
            <person name="Nakamura H."/>
            <person name="Ohtoshi R."/>
            <person name="Tomita M."/>
            <person name="Numata K."/>
            <person name="Arakawa K."/>
        </authorList>
    </citation>
    <scope>NUCLEOTIDE SEQUENCE [LARGE SCALE GENOMIC DNA]</scope>
</reference>
<dbReference type="EMBL" id="BGZK01001422">
    <property type="protein sequence ID" value="GBP79640.1"/>
    <property type="molecule type" value="Genomic_DNA"/>
</dbReference>
<feature type="transmembrane region" description="Helical" evidence="1">
    <location>
        <begin position="15"/>
        <end position="35"/>
    </location>
</feature>
<keyword evidence="1" id="KW-0472">Membrane</keyword>
<comment type="caution">
    <text evidence="2">The sequence shown here is derived from an EMBL/GenBank/DDBJ whole genome shotgun (WGS) entry which is preliminary data.</text>
</comment>
<keyword evidence="3" id="KW-1185">Reference proteome</keyword>
<proteinExistence type="predicted"/>
<keyword evidence="1" id="KW-1133">Transmembrane helix</keyword>
<accession>A0A4C1YWN0</accession>
<evidence type="ECO:0000256" key="1">
    <source>
        <dbReference type="SAM" id="Phobius"/>
    </source>
</evidence>
<organism evidence="2 3">
    <name type="scientific">Eumeta variegata</name>
    <name type="common">Bagworm moth</name>
    <name type="synonym">Eumeta japonica</name>
    <dbReference type="NCBI Taxonomy" id="151549"/>
    <lineage>
        <taxon>Eukaryota</taxon>
        <taxon>Metazoa</taxon>
        <taxon>Ecdysozoa</taxon>
        <taxon>Arthropoda</taxon>
        <taxon>Hexapoda</taxon>
        <taxon>Insecta</taxon>
        <taxon>Pterygota</taxon>
        <taxon>Neoptera</taxon>
        <taxon>Endopterygota</taxon>
        <taxon>Lepidoptera</taxon>
        <taxon>Glossata</taxon>
        <taxon>Ditrysia</taxon>
        <taxon>Tineoidea</taxon>
        <taxon>Psychidae</taxon>
        <taxon>Oiketicinae</taxon>
        <taxon>Eumeta</taxon>
    </lineage>
</organism>
<evidence type="ECO:0000313" key="2">
    <source>
        <dbReference type="EMBL" id="GBP79640.1"/>
    </source>
</evidence>
<dbReference type="Proteomes" id="UP000299102">
    <property type="component" value="Unassembled WGS sequence"/>
</dbReference>